<organism evidence="2 3">
    <name type="scientific">Yersinia pseudotuberculosis</name>
    <dbReference type="NCBI Taxonomy" id="633"/>
    <lineage>
        <taxon>Bacteria</taxon>
        <taxon>Pseudomonadati</taxon>
        <taxon>Pseudomonadota</taxon>
        <taxon>Gammaproteobacteria</taxon>
        <taxon>Enterobacterales</taxon>
        <taxon>Yersiniaceae</taxon>
        <taxon>Yersinia</taxon>
    </lineage>
</organism>
<dbReference type="Proteomes" id="UP000268669">
    <property type="component" value="Chromosome"/>
</dbReference>
<proteinExistence type="predicted"/>
<feature type="domain" description="Integrase catalytic" evidence="1">
    <location>
        <begin position="9"/>
        <end position="59"/>
    </location>
</feature>
<name>A0ABN5R4D5_YERPU</name>
<accession>A0ABN5R4D5</accession>
<sequence length="62" mass="7324">MQPGYFPARLKNEMYYGRDWTGITLEGFMQNVGTYIGWYNERRIKMSLGGMSPVTYRQKMGF</sequence>
<dbReference type="EMBL" id="CP033713">
    <property type="protein sequence ID" value="AYW90820.1"/>
    <property type="molecule type" value="Genomic_DNA"/>
</dbReference>
<dbReference type="Pfam" id="PF13333">
    <property type="entry name" value="rve_2"/>
    <property type="match status" value="1"/>
</dbReference>
<gene>
    <name evidence="2" type="ORF">EGX47_05400</name>
</gene>
<keyword evidence="3" id="KW-1185">Reference proteome</keyword>
<evidence type="ECO:0000259" key="1">
    <source>
        <dbReference type="Pfam" id="PF13333"/>
    </source>
</evidence>
<protein>
    <recommendedName>
        <fullName evidence="1">Integrase catalytic domain-containing protein</fullName>
    </recommendedName>
</protein>
<evidence type="ECO:0000313" key="2">
    <source>
        <dbReference type="EMBL" id="AYW90820.1"/>
    </source>
</evidence>
<evidence type="ECO:0000313" key="3">
    <source>
        <dbReference type="Proteomes" id="UP000268669"/>
    </source>
</evidence>
<reference evidence="2" key="1">
    <citation type="submission" date="2018-11" db="EMBL/GenBank/DDBJ databases">
        <title>FDA dAtabase for Regulatory Grade micrObial Sequences (FDA-ARGOS): Supporting development and validation of Infectious Disease Dx tests.</title>
        <authorList>
            <person name="Bliska J."/>
            <person name="Cleland M.-M."/>
            <person name="Tallon L."/>
            <person name="Sadzewicz L."/>
            <person name="Zhao X."/>
            <person name="Vavikolanu K."/>
            <person name="Mehta A."/>
            <person name="Aluvathingal J."/>
            <person name="Nadendla S."/>
            <person name="Yan Y."/>
            <person name="Sichtig H."/>
        </authorList>
    </citation>
    <scope>NUCLEOTIDE SEQUENCE [LARGE SCALE GENOMIC DNA]</scope>
    <source>
        <strain evidence="2">FDAARGOS_581</strain>
    </source>
</reference>
<dbReference type="InterPro" id="IPR001584">
    <property type="entry name" value="Integrase_cat-core"/>
</dbReference>